<dbReference type="VEuPathDB" id="VectorBase:GPAI004413"/>
<feature type="binding site" evidence="6">
    <location>
        <position position="83"/>
    </location>
    <ligand>
        <name>S-adenosyl-L-methionine</name>
        <dbReference type="ChEBI" id="CHEBI:59789"/>
    </ligand>
</feature>
<reference evidence="7" key="2">
    <citation type="submission" date="2020-05" db="UniProtKB">
        <authorList>
            <consortium name="EnsemblMetazoa"/>
        </authorList>
    </citation>
    <scope>IDENTIFICATION</scope>
    <source>
        <strain evidence="7">IAEA</strain>
    </source>
</reference>
<dbReference type="CDD" id="cd02440">
    <property type="entry name" value="AdoMet_MTases"/>
    <property type="match status" value="1"/>
</dbReference>
<dbReference type="GO" id="GO:0070475">
    <property type="term" value="P:rRNA base methylation"/>
    <property type="evidence" value="ECO:0007669"/>
    <property type="project" value="TreeGrafter"/>
</dbReference>
<dbReference type="EnsemblMetazoa" id="GPAI004413-RA">
    <property type="protein sequence ID" value="GPAI004413-PA"/>
    <property type="gene ID" value="GPAI004413"/>
</dbReference>
<evidence type="ECO:0000256" key="6">
    <source>
        <dbReference type="PIRSR" id="PIRSR037350-1"/>
    </source>
</evidence>
<evidence type="ECO:0000313" key="8">
    <source>
        <dbReference type="Proteomes" id="UP000092445"/>
    </source>
</evidence>
<protein>
    <recommendedName>
        <fullName evidence="5">U6 small nuclear RNA (adenine-(43)-N(6))-methyltransferase</fullName>
        <ecNumber evidence="5">2.1.1.-</ecNumber>
    </recommendedName>
</protein>
<proteinExistence type="inferred from homology"/>
<evidence type="ECO:0000256" key="5">
    <source>
        <dbReference type="PIRNR" id="PIRNR037350"/>
    </source>
</evidence>
<keyword evidence="2 5" id="KW-0489">Methyltransferase</keyword>
<evidence type="ECO:0000313" key="7">
    <source>
        <dbReference type="EnsemblMetazoa" id="GPAI004413-PA"/>
    </source>
</evidence>
<dbReference type="InterPro" id="IPR010286">
    <property type="entry name" value="METTL16/RlmF"/>
</dbReference>
<keyword evidence="4 6" id="KW-0949">S-adenosyl-L-methionine</keyword>
<dbReference type="GO" id="GO:0003676">
    <property type="term" value="F:nucleic acid binding"/>
    <property type="evidence" value="ECO:0007669"/>
    <property type="project" value="InterPro"/>
</dbReference>
<dbReference type="SUPFAM" id="SSF53335">
    <property type="entry name" value="S-adenosyl-L-methionine-dependent methyltransferases"/>
    <property type="match status" value="1"/>
</dbReference>
<dbReference type="GO" id="GO:0005634">
    <property type="term" value="C:nucleus"/>
    <property type="evidence" value="ECO:0007669"/>
    <property type="project" value="TreeGrafter"/>
</dbReference>
<name>A0A1A9Z5E0_GLOPL</name>
<dbReference type="InterPro" id="IPR029063">
    <property type="entry name" value="SAM-dependent_MTases_sf"/>
</dbReference>
<dbReference type="EC" id="2.1.1.-" evidence="5"/>
<evidence type="ECO:0000256" key="1">
    <source>
        <dbReference type="ARBA" id="ARBA00005878"/>
    </source>
</evidence>
<organism evidence="7 8">
    <name type="scientific">Glossina pallidipes</name>
    <name type="common">Tsetse fly</name>
    <dbReference type="NCBI Taxonomy" id="7398"/>
    <lineage>
        <taxon>Eukaryota</taxon>
        <taxon>Metazoa</taxon>
        <taxon>Ecdysozoa</taxon>
        <taxon>Arthropoda</taxon>
        <taxon>Hexapoda</taxon>
        <taxon>Insecta</taxon>
        <taxon>Pterygota</taxon>
        <taxon>Neoptera</taxon>
        <taxon>Endopterygota</taxon>
        <taxon>Diptera</taxon>
        <taxon>Brachycera</taxon>
        <taxon>Muscomorpha</taxon>
        <taxon>Hippoboscoidea</taxon>
        <taxon>Glossinidae</taxon>
        <taxon>Glossina</taxon>
    </lineage>
</organism>
<dbReference type="AlphaFoldDB" id="A0A1A9Z5E0"/>
<dbReference type="STRING" id="7398.A0A1A9Z5E0"/>
<dbReference type="Gene3D" id="3.40.50.150">
    <property type="entry name" value="Vaccinia Virus protein VP39"/>
    <property type="match status" value="1"/>
</dbReference>
<feature type="binding site" evidence="6">
    <location>
        <position position="131"/>
    </location>
    <ligand>
        <name>S-adenosyl-L-methionine</name>
        <dbReference type="ChEBI" id="CHEBI:59789"/>
    </ligand>
</feature>
<feature type="binding site" evidence="6">
    <location>
        <position position="108"/>
    </location>
    <ligand>
        <name>S-adenosyl-L-methionine</name>
        <dbReference type="ChEBI" id="CHEBI:59789"/>
    </ligand>
</feature>
<accession>A0A1A9Z5E0</accession>
<reference evidence="8" key="1">
    <citation type="submission" date="2014-03" db="EMBL/GenBank/DDBJ databases">
        <authorList>
            <person name="Aksoy S."/>
            <person name="Warren W."/>
            <person name="Wilson R.K."/>
        </authorList>
    </citation>
    <scope>NUCLEOTIDE SEQUENCE [LARGE SCALE GENOMIC DNA]</scope>
    <source>
        <strain evidence="8">IAEA</strain>
    </source>
</reference>
<dbReference type="Proteomes" id="UP000092445">
    <property type="component" value="Unassembled WGS sequence"/>
</dbReference>
<evidence type="ECO:0000256" key="2">
    <source>
        <dbReference type="ARBA" id="ARBA00022603"/>
    </source>
</evidence>
<dbReference type="InterPro" id="IPR002052">
    <property type="entry name" value="DNA_methylase_N6_adenine_CS"/>
</dbReference>
<comment type="similarity">
    <text evidence="1 5">Belongs to the methyltransferase superfamily. METTL16/RlmF family.</text>
</comment>
<dbReference type="PROSITE" id="PS00092">
    <property type="entry name" value="N6_MTASE"/>
    <property type="match status" value="1"/>
</dbReference>
<keyword evidence="8" id="KW-1185">Reference proteome</keyword>
<dbReference type="PANTHER" id="PTHR13393">
    <property type="entry name" value="SAM-DEPENDENT METHYLTRANSFERASE"/>
    <property type="match status" value="1"/>
</dbReference>
<feature type="binding site" evidence="6">
    <location>
        <position position="184"/>
    </location>
    <ligand>
        <name>S-adenosyl-L-methionine</name>
        <dbReference type="ChEBI" id="CHEBI:59789"/>
    </ligand>
</feature>
<dbReference type="PANTHER" id="PTHR13393:SF0">
    <property type="entry name" value="RNA N6-ADENOSINE-METHYLTRANSFERASE METTL16"/>
    <property type="match status" value="1"/>
</dbReference>
<keyword evidence="3 5" id="KW-0808">Transferase</keyword>
<dbReference type="InterPro" id="IPR017182">
    <property type="entry name" value="METTL16/PsiM"/>
</dbReference>
<evidence type="ECO:0000256" key="4">
    <source>
        <dbReference type="ARBA" id="ARBA00022691"/>
    </source>
</evidence>
<dbReference type="PIRSF" id="PIRSF037350">
    <property type="entry name" value="Mtase_ZK1128_prd"/>
    <property type="match status" value="1"/>
</dbReference>
<evidence type="ECO:0000256" key="3">
    <source>
        <dbReference type="ARBA" id="ARBA00022679"/>
    </source>
</evidence>
<sequence>MSRIFQKQMHVRNVFRTPPDYTDLAIKYPEFRKVCRLELNGKVYIDYKNEMALRTLTQTLLLEYFQLKVEFAPGSLVPTLPLRLNYILWLEDLLKSHNEDKIKGIDIGCGSSCIYSLLAAKKNKWSMLALESNSINLDYAHGNIERNNLQTFVTLFAQEQTEQIFQEYFKNNNGNEVFDFCLCNPPFYDTLANASKTRNPQKRPPPHNCPTGFAEELFCEGGEVKFVEKIITESLVYAKEIRIFTTMLGHKSSLSKVLDILKENKIQKFCSTEFHQGNTTRWGIAWSFSLEFSNQRSNVALGEGLQELGEGKNEFDEVTNKMHHNGKVNNPLTSLVSAGFETAIGKKISISEEGHKFVQNIRREFQGNLQETDYENELKDIKARISMESKFRKTANSSAQIKTGFHAANTKRGFQDCLQEKQNKNTASGSSKRDVSLLSLSRKYYLKNIKDRMESKCEKTASSSKEEDGGVLHLHLIEKENILTILYHQG</sequence>
<dbReference type="Pfam" id="PF05971">
    <property type="entry name" value="Methyltransf_10"/>
    <property type="match status" value="1"/>
</dbReference>
<dbReference type="GO" id="GO:0008168">
    <property type="term" value="F:methyltransferase activity"/>
    <property type="evidence" value="ECO:0007669"/>
    <property type="project" value="UniProtKB-UniRule"/>
</dbReference>